<dbReference type="EMBL" id="JARJCW010000044">
    <property type="protein sequence ID" value="KAJ7205291.1"/>
    <property type="molecule type" value="Genomic_DNA"/>
</dbReference>
<feature type="non-terminal residue" evidence="2">
    <location>
        <position position="1"/>
    </location>
</feature>
<sequence length="79" mass="8505">PCIVLISPIEEVGARVGMCFAFMSTGVLAGTPPGGVFIRTRALPQFRHLILFSGLMALVRSGFFIAARLMRSRKLLAAV</sequence>
<dbReference type="AlphaFoldDB" id="A0AAD6V833"/>
<keyword evidence="1" id="KW-0472">Membrane</keyword>
<evidence type="ECO:0000313" key="3">
    <source>
        <dbReference type="Proteomes" id="UP001219525"/>
    </source>
</evidence>
<keyword evidence="3" id="KW-1185">Reference proteome</keyword>
<protein>
    <submittedName>
        <fullName evidence="2">Uncharacterized protein</fullName>
    </submittedName>
</protein>
<proteinExistence type="predicted"/>
<organism evidence="2 3">
    <name type="scientific">Mycena pura</name>
    <dbReference type="NCBI Taxonomy" id="153505"/>
    <lineage>
        <taxon>Eukaryota</taxon>
        <taxon>Fungi</taxon>
        <taxon>Dikarya</taxon>
        <taxon>Basidiomycota</taxon>
        <taxon>Agaricomycotina</taxon>
        <taxon>Agaricomycetes</taxon>
        <taxon>Agaricomycetidae</taxon>
        <taxon>Agaricales</taxon>
        <taxon>Marasmiineae</taxon>
        <taxon>Mycenaceae</taxon>
        <taxon>Mycena</taxon>
    </lineage>
</organism>
<feature type="transmembrane region" description="Helical" evidence="1">
    <location>
        <begin position="12"/>
        <end position="29"/>
    </location>
</feature>
<dbReference type="Proteomes" id="UP001219525">
    <property type="component" value="Unassembled WGS sequence"/>
</dbReference>
<evidence type="ECO:0000256" key="1">
    <source>
        <dbReference type="SAM" id="Phobius"/>
    </source>
</evidence>
<feature type="transmembrane region" description="Helical" evidence="1">
    <location>
        <begin position="49"/>
        <end position="67"/>
    </location>
</feature>
<keyword evidence="1" id="KW-0812">Transmembrane</keyword>
<keyword evidence="1" id="KW-1133">Transmembrane helix</keyword>
<name>A0AAD6V833_9AGAR</name>
<gene>
    <name evidence="2" type="ORF">GGX14DRAFT_368153</name>
</gene>
<evidence type="ECO:0000313" key="2">
    <source>
        <dbReference type="EMBL" id="KAJ7205291.1"/>
    </source>
</evidence>
<comment type="caution">
    <text evidence="2">The sequence shown here is derived from an EMBL/GenBank/DDBJ whole genome shotgun (WGS) entry which is preliminary data.</text>
</comment>
<reference evidence="2" key="1">
    <citation type="submission" date="2023-03" db="EMBL/GenBank/DDBJ databases">
        <title>Massive genome expansion in bonnet fungi (Mycena s.s.) driven by repeated elements and novel gene families across ecological guilds.</title>
        <authorList>
            <consortium name="Lawrence Berkeley National Laboratory"/>
            <person name="Harder C.B."/>
            <person name="Miyauchi S."/>
            <person name="Viragh M."/>
            <person name="Kuo A."/>
            <person name="Thoen E."/>
            <person name="Andreopoulos B."/>
            <person name="Lu D."/>
            <person name="Skrede I."/>
            <person name="Drula E."/>
            <person name="Henrissat B."/>
            <person name="Morin E."/>
            <person name="Kohler A."/>
            <person name="Barry K."/>
            <person name="LaButti K."/>
            <person name="Morin E."/>
            <person name="Salamov A."/>
            <person name="Lipzen A."/>
            <person name="Mereny Z."/>
            <person name="Hegedus B."/>
            <person name="Baldrian P."/>
            <person name="Stursova M."/>
            <person name="Weitz H."/>
            <person name="Taylor A."/>
            <person name="Grigoriev I.V."/>
            <person name="Nagy L.G."/>
            <person name="Martin F."/>
            <person name="Kauserud H."/>
        </authorList>
    </citation>
    <scope>NUCLEOTIDE SEQUENCE</scope>
    <source>
        <strain evidence="2">9144</strain>
    </source>
</reference>
<accession>A0AAD6V833</accession>